<evidence type="ECO:0000256" key="4">
    <source>
        <dbReference type="ARBA" id="ARBA00022670"/>
    </source>
</evidence>
<dbReference type="VEuPathDB" id="FungiDB:CJI96_0002127"/>
<dbReference type="AlphaFoldDB" id="A0A0L0NW88"/>
<dbReference type="EC" id="3.4.19.12" evidence="3"/>
<feature type="compositionally biased region" description="Acidic residues" evidence="8">
    <location>
        <begin position="169"/>
        <end position="213"/>
    </location>
</feature>
<evidence type="ECO:0000256" key="5">
    <source>
        <dbReference type="ARBA" id="ARBA00022786"/>
    </source>
</evidence>
<feature type="compositionally biased region" description="Basic residues" evidence="8">
    <location>
        <begin position="55"/>
        <end position="66"/>
    </location>
</feature>
<feature type="compositionally biased region" description="Basic and acidic residues" evidence="8">
    <location>
        <begin position="21"/>
        <end position="32"/>
    </location>
</feature>
<keyword evidence="4" id="KW-0645">Protease</keyword>
<feature type="compositionally biased region" description="Basic and acidic residues" evidence="8">
    <location>
        <begin position="151"/>
        <end position="168"/>
    </location>
</feature>
<dbReference type="VEuPathDB" id="FungiDB:CJJ07_005104"/>
<dbReference type="PROSITE" id="PS00973">
    <property type="entry name" value="USP_2"/>
    <property type="match status" value="1"/>
</dbReference>
<dbReference type="EMBL" id="LGST01000032">
    <property type="protein sequence ID" value="KND98422.1"/>
    <property type="molecule type" value="Genomic_DNA"/>
</dbReference>
<accession>A0A0L0NW88</accession>
<dbReference type="VEuPathDB" id="FungiDB:QG37_04776"/>
<dbReference type="GO" id="GO:0016579">
    <property type="term" value="P:protein deubiquitination"/>
    <property type="evidence" value="ECO:0007669"/>
    <property type="project" value="InterPro"/>
</dbReference>
<keyword evidence="7" id="KW-0788">Thiol protease</keyword>
<feature type="compositionally biased region" description="Basic and acidic residues" evidence="8">
    <location>
        <begin position="83"/>
        <end position="122"/>
    </location>
</feature>
<reference evidence="11" key="1">
    <citation type="journal article" date="2015" name="BMC Genomics">
        <title>Draft genome of a commonly misdiagnosed multidrug resistant pathogen Candida auris.</title>
        <authorList>
            <person name="Chatterjee S."/>
            <person name="Alampalli S.V."/>
            <person name="Nageshan R.K."/>
            <person name="Chettiar S.T."/>
            <person name="Joshi S."/>
            <person name="Tatu U.S."/>
        </authorList>
    </citation>
    <scope>NUCLEOTIDE SEQUENCE [LARGE SCALE GENOMIC DNA]</scope>
    <source>
        <strain evidence="11">6684</strain>
    </source>
</reference>
<feature type="domain" description="USP" evidence="9">
    <location>
        <begin position="325"/>
        <end position="646"/>
    </location>
</feature>
<dbReference type="InterPro" id="IPR050164">
    <property type="entry name" value="Peptidase_C19"/>
</dbReference>
<evidence type="ECO:0000256" key="1">
    <source>
        <dbReference type="ARBA" id="ARBA00000707"/>
    </source>
</evidence>
<dbReference type="Proteomes" id="UP000037122">
    <property type="component" value="Unassembled WGS sequence"/>
</dbReference>
<feature type="region of interest" description="Disordered" evidence="8">
    <location>
        <begin position="20"/>
        <end position="134"/>
    </location>
</feature>
<evidence type="ECO:0000256" key="6">
    <source>
        <dbReference type="ARBA" id="ARBA00022801"/>
    </source>
</evidence>
<dbReference type="VEuPathDB" id="FungiDB:CJJ09_000511"/>
<evidence type="ECO:0000256" key="7">
    <source>
        <dbReference type="ARBA" id="ARBA00022807"/>
    </source>
</evidence>
<dbReference type="GO" id="GO:0005634">
    <property type="term" value="C:nucleus"/>
    <property type="evidence" value="ECO:0007669"/>
    <property type="project" value="TreeGrafter"/>
</dbReference>
<dbReference type="InterPro" id="IPR001394">
    <property type="entry name" value="Peptidase_C19_UCH"/>
</dbReference>
<comment type="catalytic activity">
    <reaction evidence="1">
        <text>Thiol-dependent hydrolysis of ester, thioester, amide, peptide and isopeptide bonds formed by the C-terminal Gly of ubiquitin (a 76-residue protein attached to proteins as an intracellular targeting signal).</text>
        <dbReference type="EC" id="3.4.19.12"/>
    </reaction>
</comment>
<dbReference type="Gene3D" id="3.90.70.10">
    <property type="entry name" value="Cysteine proteinases"/>
    <property type="match status" value="1"/>
</dbReference>
<dbReference type="VEuPathDB" id="FungiDB:CJI97_003667"/>
<sequence length="675" mass="76034">MSNPLVDRILSNPLTFVAAKQPEKESSAEKHPSYIVLGNEDHRKHDSRNEASFLKPKKQNVAKVKPRSMADAIAAYTGRKYMSKAEKKASKKAAREGAKQGEEEDAQKVDSKSLDDESHSDDSSSDSSSESHYELALEFHTDLSFHGFRTSSDDDVKSDTSEAEASREETDDDDVAIKDDDDNDEDSDDETYDEEDAADDDSNDEEAMDDEDELGPRPGADKVSSASPGASEESSDSKEDLHLLKMDLLADARKADAERADAASEESQELQVKAKAEATTSRTLLLGKHPEGHFKITEPAIDRGLNGSLRIIKNWTAKFRGKHPVGLLNFGVTCYMNSAIQLMVHIPAVQHYLLEVLEGKHELPPKSVTQTVAELSYKMWGFNGGNNRGPNKFVNPKKVIQRLFDINCMMSEWQQEDSHEYFMSLMSRFQEDSVPKGRKLNESIMYDIFGGLLQQEVICRECNTVSTTKQEFYDLSLGLNKKRRSSETEEIPCGRYSLEKSINEYFSTELIRKDKVDESSGYYCEKCKKRTMATKKSVIELSPETLMVHLKRFKFNGSSSSKVKQPIIYPEYLDLTPFTLTNQSTKYQLISVIVHEGRSILSGHYVCHCLQPDGTWSTYDDEYINKTDERMAMSDPSAYCLIYTKLTPKDTSTTTNGISKKRRRDDGPVTKKAKH</sequence>
<dbReference type="GO" id="GO:0006508">
    <property type="term" value="P:proteolysis"/>
    <property type="evidence" value="ECO:0007669"/>
    <property type="project" value="UniProtKB-KW"/>
</dbReference>
<dbReference type="InterPro" id="IPR038765">
    <property type="entry name" value="Papain-like_cys_pep_sf"/>
</dbReference>
<gene>
    <name evidence="10" type="ORF">QG37_04776</name>
</gene>
<comment type="caution">
    <text evidence="10">The sequence shown here is derived from an EMBL/GenBank/DDBJ whole genome shotgun (WGS) entry which is preliminary data.</text>
</comment>
<feature type="region of interest" description="Disordered" evidence="8">
    <location>
        <begin position="146"/>
        <end position="240"/>
    </location>
</feature>
<proteinExistence type="inferred from homology"/>
<organism evidence="10 11">
    <name type="scientific">Candidozyma auris</name>
    <name type="common">Yeast</name>
    <name type="synonym">Candida auris</name>
    <dbReference type="NCBI Taxonomy" id="498019"/>
    <lineage>
        <taxon>Eukaryota</taxon>
        <taxon>Fungi</taxon>
        <taxon>Dikarya</taxon>
        <taxon>Ascomycota</taxon>
        <taxon>Saccharomycotina</taxon>
        <taxon>Pichiomycetes</taxon>
        <taxon>Metschnikowiaceae</taxon>
        <taxon>Candidozyma</taxon>
    </lineage>
</organism>
<dbReference type="VEuPathDB" id="FungiDB:B9J08_003594"/>
<evidence type="ECO:0000313" key="11">
    <source>
        <dbReference type="Proteomes" id="UP000037122"/>
    </source>
</evidence>
<evidence type="ECO:0000259" key="9">
    <source>
        <dbReference type="PROSITE" id="PS50235"/>
    </source>
</evidence>
<dbReference type="GO" id="GO:0005829">
    <property type="term" value="C:cytosol"/>
    <property type="evidence" value="ECO:0007669"/>
    <property type="project" value="TreeGrafter"/>
</dbReference>
<dbReference type="GO" id="GO:0004843">
    <property type="term" value="F:cysteine-type deubiquitinase activity"/>
    <property type="evidence" value="ECO:0007669"/>
    <property type="project" value="UniProtKB-EC"/>
</dbReference>
<dbReference type="PANTHER" id="PTHR24006">
    <property type="entry name" value="UBIQUITIN CARBOXYL-TERMINAL HYDROLASE"/>
    <property type="match status" value="1"/>
</dbReference>
<dbReference type="InterPro" id="IPR028889">
    <property type="entry name" value="USP"/>
</dbReference>
<evidence type="ECO:0000256" key="2">
    <source>
        <dbReference type="ARBA" id="ARBA00009085"/>
    </source>
</evidence>
<dbReference type="PROSITE" id="PS50235">
    <property type="entry name" value="USP_3"/>
    <property type="match status" value="1"/>
</dbReference>
<feature type="compositionally biased region" description="Basic and acidic residues" evidence="8">
    <location>
        <begin position="39"/>
        <end position="49"/>
    </location>
</feature>
<keyword evidence="5" id="KW-0833">Ubl conjugation pathway</keyword>
<evidence type="ECO:0000313" key="10">
    <source>
        <dbReference type="EMBL" id="KND98422.1"/>
    </source>
</evidence>
<dbReference type="Pfam" id="PF00443">
    <property type="entry name" value="UCH"/>
    <property type="match status" value="1"/>
</dbReference>
<dbReference type="InterPro" id="IPR018200">
    <property type="entry name" value="USP_CS"/>
</dbReference>
<protein>
    <recommendedName>
        <fullName evidence="3">ubiquitinyl hydrolase 1</fullName>
        <ecNumber evidence="3">3.4.19.12</ecNumber>
    </recommendedName>
</protein>
<dbReference type="PANTHER" id="PTHR24006:SF758">
    <property type="entry name" value="UBIQUITIN CARBOXYL-TERMINAL HYDROLASE 36"/>
    <property type="match status" value="1"/>
</dbReference>
<evidence type="ECO:0000256" key="3">
    <source>
        <dbReference type="ARBA" id="ARBA00012759"/>
    </source>
</evidence>
<evidence type="ECO:0000256" key="8">
    <source>
        <dbReference type="SAM" id="MobiDB-lite"/>
    </source>
</evidence>
<keyword evidence="6" id="KW-0378">Hydrolase</keyword>
<comment type="similarity">
    <text evidence="2">Belongs to the peptidase C19 family.</text>
</comment>
<name>A0A0L0NW88_CANAR</name>
<feature type="region of interest" description="Disordered" evidence="8">
    <location>
        <begin position="650"/>
        <end position="675"/>
    </location>
</feature>
<dbReference type="SUPFAM" id="SSF54001">
    <property type="entry name" value="Cysteine proteinases"/>
    <property type="match status" value="1"/>
</dbReference>